<feature type="domain" description="ZW10 C-terminal helical" evidence="15">
    <location>
        <begin position="605"/>
        <end position="761"/>
    </location>
</feature>
<dbReference type="Pfam" id="PF20665">
    <property type="entry name" value="Zw10_middle"/>
    <property type="match status" value="1"/>
</dbReference>
<keyword evidence="6" id="KW-0132">Cell division</keyword>
<dbReference type="GO" id="GO:0051301">
    <property type="term" value="P:cell division"/>
    <property type="evidence" value="ECO:0007669"/>
    <property type="project" value="UniProtKB-KW"/>
</dbReference>
<comment type="similarity">
    <text evidence="3">Belongs to the ZW10 family.</text>
</comment>
<dbReference type="GO" id="GO:1990423">
    <property type="term" value="C:RZZ complex"/>
    <property type="evidence" value="ECO:0007669"/>
    <property type="project" value="TreeGrafter"/>
</dbReference>
<evidence type="ECO:0000256" key="6">
    <source>
        <dbReference type="ARBA" id="ARBA00022618"/>
    </source>
</evidence>
<evidence type="ECO:0000256" key="10">
    <source>
        <dbReference type="ARBA" id="ARBA00023328"/>
    </source>
</evidence>
<dbReference type="InterPro" id="IPR009361">
    <property type="entry name" value="Zw10_N"/>
</dbReference>
<dbReference type="InterPro" id="IPR048344">
    <property type="entry name" value="Zw10_middle"/>
</dbReference>
<dbReference type="Gene3D" id="1.10.357.150">
    <property type="match status" value="1"/>
</dbReference>
<dbReference type="STRING" id="37653.A0A0L8I870"/>
<proteinExistence type="inferred from homology"/>
<comment type="subcellular location">
    <subcellularLocation>
        <location evidence="2">Chromosome</location>
        <location evidence="2">Centromere</location>
        <location evidence="2">Kinetochore</location>
    </subcellularLocation>
    <subcellularLocation>
        <location evidence="1">Cytoplasm</location>
    </subcellularLocation>
</comment>
<evidence type="ECO:0000256" key="5">
    <source>
        <dbReference type="ARBA" id="ARBA00022490"/>
    </source>
</evidence>
<evidence type="ECO:0008006" key="17">
    <source>
        <dbReference type="Google" id="ProtNLM"/>
    </source>
</evidence>
<keyword evidence="7" id="KW-0498">Mitosis</keyword>
<feature type="domain" description="Centromere/kinetochore protein zw10 N-terminal" evidence="12">
    <location>
        <begin position="29"/>
        <end position="117"/>
    </location>
</feature>
<feature type="domain" description="Centromere/kinetochore protein zw10 C-terminal" evidence="14">
    <location>
        <begin position="453"/>
        <end position="582"/>
    </location>
</feature>
<dbReference type="OrthoDB" id="534815at2759"/>
<evidence type="ECO:0000259" key="15">
    <source>
        <dbReference type="Pfam" id="PF22766"/>
    </source>
</evidence>
<dbReference type="InterPro" id="IPR046362">
    <property type="entry name" value="Zw10/DSL1_C_sf"/>
</dbReference>
<keyword evidence="10" id="KW-0137">Centromere</keyword>
<evidence type="ECO:0000259" key="13">
    <source>
        <dbReference type="Pfam" id="PF20665"/>
    </source>
</evidence>
<evidence type="ECO:0000259" key="14">
    <source>
        <dbReference type="Pfam" id="PF20666"/>
    </source>
</evidence>
<evidence type="ECO:0000256" key="8">
    <source>
        <dbReference type="ARBA" id="ARBA00022838"/>
    </source>
</evidence>
<keyword evidence="9" id="KW-0131">Cell cycle</keyword>
<dbReference type="GO" id="GO:0005634">
    <property type="term" value="C:nucleus"/>
    <property type="evidence" value="ECO:0007669"/>
    <property type="project" value="InterPro"/>
</dbReference>
<evidence type="ECO:0000259" key="12">
    <source>
        <dbReference type="Pfam" id="PF06248"/>
    </source>
</evidence>
<dbReference type="Pfam" id="PF06248">
    <property type="entry name" value="Zw10_N"/>
    <property type="match status" value="1"/>
</dbReference>
<evidence type="ECO:0000256" key="2">
    <source>
        <dbReference type="ARBA" id="ARBA00004629"/>
    </source>
</evidence>
<evidence type="ECO:0000313" key="16">
    <source>
        <dbReference type="EMBL" id="KOF97647.1"/>
    </source>
</evidence>
<dbReference type="GO" id="GO:0005737">
    <property type="term" value="C:cytoplasm"/>
    <property type="evidence" value="ECO:0007669"/>
    <property type="project" value="UniProtKB-SubCell"/>
</dbReference>
<reference evidence="16" key="1">
    <citation type="submission" date="2015-07" db="EMBL/GenBank/DDBJ databases">
        <title>MeaNS - Measles Nucleotide Surveillance Program.</title>
        <authorList>
            <person name="Tran T."/>
            <person name="Druce J."/>
        </authorList>
    </citation>
    <scope>NUCLEOTIDE SEQUENCE</scope>
    <source>
        <strain evidence="16">UCB-OBI-ISO-001</strain>
        <tissue evidence="16">Gonad</tissue>
    </source>
</reference>
<dbReference type="KEGG" id="obi:106881550"/>
<evidence type="ECO:0000256" key="4">
    <source>
        <dbReference type="ARBA" id="ARBA00022454"/>
    </source>
</evidence>
<evidence type="ECO:0000256" key="3">
    <source>
        <dbReference type="ARBA" id="ARBA00006245"/>
    </source>
</evidence>
<feature type="coiled-coil region" evidence="11">
    <location>
        <begin position="58"/>
        <end position="107"/>
    </location>
</feature>
<sequence>MAATSSSLKAILSESSSENYDITTKLNELSRRINKMKVNIYDIIQNKYVDFLPQLIIAQKLSKRVDNLKGEMKTVKTEINTEISSQLNKSNNQFQKLSSQREEATLTLSFLEKLLVLNQHLESADEAFRHTKFVEVTGNLLTLQKILSKPVHVREEEIKILKAIQTEIKIQNQRLIPELNETWKRHIVWDVHDINSAEGKINKLKIIIPPKNDKILQETVQAMWKIDILDPWLVKFGNNLLNYFIKPIITNPTRLLEQSEGNCLALAIDPPTEESQTSPEDVLSQIGVIMKKLNENLFSVPLTSSNDGTQPAISLMERFGCLNSQEICRVIVQDCLLHAIPCNNKDLEKFNDVIAVVNSFQNQMSDMSFIDEKITSLKDFMENVNVLFANKKCQEILEAAHKLMTSEIHQTLVISNDKPLGELPSLDSEAPATKKAKKIEILANETHLSDNTFRLPTCHISESVVKLITLSYETLTEAVSSSAPCAIKMFYAVRNIFELFCCVFPTYHKQRLTTLPQLTAIHYNNCMYISHHLMLLGPQFSRMLPPPLCEGAGTFMDLIQKIRSIGTGDLLQQMATQRKDILECLSSAAGFVSISDERNRFSAERSIKQVVYKLNHLKTVWEDILPPNIYFKAMGTLINCVLVEMISSIINLVDISAEEASHLHQLLCLLNEKAEPLFCTKHNADSSNNAHVKIELQRNIPSWMKFKELIFVLNANLQEISDRWADGKGVLAHEFSSNEMKLLIQALFQNTDRRAAVLSRL</sequence>
<keyword evidence="5" id="KW-0963">Cytoplasm</keyword>
<evidence type="ECO:0000256" key="11">
    <source>
        <dbReference type="SAM" id="Coils"/>
    </source>
</evidence>
<dbReference type="EMBL" id="KQ416274">
    <property type="protein sequence ID" value="KOF97647.1"/>
    <property type="molecule type" value="Genomic_DNA"/>
</dbReference>
<keyword evidence="4" id="KW-0158">Chromosome</keyword>
<dbReference type="InterPro" id="IPR055148">
    <property type="entry name" value="ZW10_C_2"/>
</dbReference>
<feature type="domain" description="Centromere/kinetochore protein zw10 middle" evidence="13">
    <location>
        <begin position="179"/>
        <end position="404"/>
    </location>
</feature>
<dbReference type="PANTHER" id="PTHR12205:SF0">
    <property type="entry name" value="CENTROMERE_KINETOCHORE PROTEIN ZW10 HOMOLOG"/>
    <property type="match status" value="1"/>
</dbReference>
<dbReference type="PANTHER" id="PTHR12205">
    <property type="entry name" value="CENTROMERE/KINETOCHORE PROTEIN ZW10"/>
    <property type="match status" value="1"/>
</dbReference>
<dbReference type="GO" id="GO:0006888">
    <property type="term" value="P:endoplasmic reticulum to Golgi vesicle-mediated transport"/>
    <property type="evidence" value="ECO:0007669"/>
    <property type="project" value="TreeGrafter"/>
</dbReference>
<accession>A0A0L8I870</accession>
<dbReference type="Pfam" id="PF22766">
    <property type="entry name" value="ZW10_C2"/>
    <property type="match status" value="1"/>
</dbReference>
<protein>
    <recommendedName>
        <fullName evidence="17">Centromere/kinetochore protein zw10 homolog</fullName>
    </recommendedName>
</protein>
<keyword evidence="11" id="KW-0175">Coiled coil</keyword>
<evidence type="ECO:0000256" key="1">
    <source>
        <dbReference type="ARBA" id="ARBA00004496"/>
    </source>
</evidence>
<organism evidence="16">
    <name type="scientific">Octopus bimaculoides</name>
    <name type="common">California two-spotted octopus</name>
    <dbReference type="NCBI Taxonomy" id="37653"/>
    <lineage>
        <taxon>Eukaryota</taxon>
        <taxon>Metazoa</taxon>
        <taxon>Spiralia</taxon>
        <taxon>Lophotrochozoa</taxon>
        <taxon>Mollusca</taxon>
        <taxon>Cephalopoda</taxon>
        <taxon>Coleoidea</taxon>
        <taxon>Octopodiformes</taxon>
        <taxon>Octopoda</taxon>
        <taxon>Incirrata</taxon>
        <taxon>Octopodidae</taxon>
        <taxon>Octopus</taxon>
    </lineage>
</organism>
<dbReference type="AlphaFoldDB" id="A0A0L8I870"/>
<dbReference type="InterPro" id="IPR048343">
    <property type="entry name" value="ZW10_C"/>
</dbReference>
<name>A0A0L8I870_OCTBM</name>
<dbReference type="GO" id="GO:0007094">
    <property type="term" value="P:mitotic spindle assembly checkpoint signaling"/>
    <property type="evidence" value="ECO:0007669"/>
    <property type="project" value="TreeGrafter"/>
</dbReference>
<evidence type="ECO:0000256" key="9">
    <source>
        <dbReference type="ARBA" id="ARBA00023306"/>
    </source>
</evidence>
<dbReference type="OMA" id="HHLLTMG"/>
<gene>
    <name evidence="16" type="ORF">OCBIM_22028914mg</name>
</gene>
<keyword evidence="8" id="KW-0995">Kinetochore</keyword>
<dbReference type="Pfam" id="PF20666">
    <property type="entry name" value="ZW10_C"/>
    <property type="match status" value="1"/>
</dbReference>
<evidence type="ECO:0000256" key="7">
    <source>
        <dbReference type="ARBA" id="ARBA00022776"/>
    </source>
</evidence>